<dbReference type="Proteomes" id="UP000483765">
    <property type="component" value="Unassembled WGS sequence"/>
</dbReference>
<dbReference type="InterPro" id="IPR024453">
    <property type="entry name" value="Peptidase_C92"/>
</dbReference>
<evidence type="ECO:0000313" key="2">
    <source>
        <dbReference type="Proteomes" id="UP000483765"/>
    </source>
</evidence>
<comment type="caution">
    <text evidence="1">The sequence shown here is derived from an EMBL/GenBank/DDBJ whole genome shotgun (WGS) entry which is preliminary data.</text>
</comment>
<dbReference type="Gene3D" id="3.90.1720.10">
    <property type="entry name" value="endopeptidase domain like (from Nostoc punctiforme)"/>
    <property type="match status" value="1"/>
</dbReference>
<organism evidence="1 2">
    <name type="scientific">Streptococcus suis</name>
    <dbReference type="NCBI Taxonomy" id="1307"/>
    <lineage>
        <taxon>Bacteria</taxon>
        <taxon>Bacillati</taxon>
        <taxon>Bacillota</taxon>
        <taxon>Bacilli</taxon>
        <taxon>Lactobacillales</taxon>
        <taxon>Streptococcaceae</taxon>
        <taxon>Streptococcus</taxon>
    </lineage>
</organism>
<protein>
    <submittedName>
        <fullName evidence="1">Uncharacterized protein</fullName>
    </submittedName>
</protein>
<dbReference type="EMBL" id="WNXH01000012">
    <property type="protein sequence ID" value="MYN70091.1"/>
    <property type="molecule type" value="Genomic_DNA"/>
</dbReference>
<evidence type="ECO:0000313" key="1">
    <source>
        <dbReference type="EMBL" id="MYN70091.1"/>
    </source>
</evidence>
<reference evidence="1 2" key="1">
    <citation type="submission" date="2019-11" db="EMBL/GenBank/DDBJ databases">
        <title>Divergent Streptococcus suis from cattle.</title>
        <authorList>
            <person name="Williamson C."/>
        </authorList>
    </citation>
    <scope>NUCLEOTIDE SEQUENCE [LARGE SCALE GENOMIC DNA]</scope>
    <source>
        <strain evidence="1 2">10-36905</strain>
    </source>
</reference>
<proteinExistence type="predicted"/>
<dbReference type="Pfam" id="PF05708">
    <property type="entry name" value="Peptidase_C92"/>
    <property type="match status" value="1"/>
</dbReference>
<dbReference type="InterPro" id="IPR038765">
    <property type="entry name" value="Papain-like_cys_pep_sf"/>
</dbReference>
<accession>A0A6L8MY34</accession>
<dbReference type="AlphaFoldDB" id="A0A6L8MY34"/>
<name>A0A6L8MY34_STRSU</name>
<gene>
    <name evidence="1" type="ORF">GLP18_07635</name>
</gene>
<sequence>MDVEAPKPIEADSKEYTRAPLGSWSTRPGIIVVRDGKVSGIISVGHAGIMGAGNRHTYIVEANLLDGVQAKRKRWDDANQVWQLNVKNTSAEQDSAAAKWAMAQIGKYYNTNFNDIWNRERFYCSQLVWAAYRDTSGSGADLSSSLYGVAIHPYELRDHPNTLVIYRKK</sequence>
<dbReference type="RefSeq" id="WP_160864310.1">
    <property type="nucleotide sequence ID" value="NZ_WNXH01000012.1"/>
</dbReference>
<dbReference type="SUPFAM" id="SSF54001">
    <property type="entry name" value="Cysteine proteinases"/>
    <property type="match status" value="1"/>
</dbReference>